<keyword evidence="2" id="KW-1133">Transmembrane helix</keyword>
<evidence type="ECO:0000313" key="5">
    <source>
        <dbReference type="Proteomes" id="UP000236220"/>
    </source>
</evidence>
<evidence type="ECO:0000259" key="3">
    <source>
        <dbReference type="PROSITE" id="PS51724"/>
    </source>
</evidence>
<accession>A0A2K1Q3H0</accession>
<dbReference type="GO" id="GO:0030428">
    <property type="term" value="C:cell septum"/>
    <property type="evidence" value="ECO:0007669"/>
    <property type="project" value="TreeGrafter"/>
</dbReference>
<evidence type="ECO:0000256" key="2">
    <source>
        <dbReference type="SAM" id="Phobius"/>
    </source>
</evidence>
<dbReference type="InterPro" id="IPR052521">
    <property type="entry name" value="Cell_div_SPOR-domain"/>
</dbReference>
<keyword evidence="2" id="KW-0812">Transmembrane</keyword>
<dbReference type="GO" id="GO:0032506">
    <property type="term" value="P:cytokinetic process"/>
    <property type="evidence" value="ECO:0007669"/>
    <property type="project" value="TreeGrafter"/>
</dbReference>
<dbReference type="Gene3D" id="3.30.70.1070">
    <property type="entry name" value="Sporulation related repeat"/>
    <property type="match status" value="2"/>
</dbReference>
<dbReference type="RefSeq" id="WP_103074632.1">
    <property type="nucleotide sequence ID" value="NZ_NPZB01000001.1"/>
</dbReference>
<feature type="compositionally biased region" description="Basic and acidic residues" evidence="1">
    <location>
        <begin position="272"/>
        <end position="286"/>
    </location>
</feature>
<dbReference type="PROSITE" id="PS51724">
    <property type="entry name" value="SPOR"/>
    <property type="match status" value="2"/>
</dbReference>
<evidence type="ECO:0000313" key="4">
    <source>
        <dbReference type="EMBL" id="PNS09600.1"/>
    </source>
</evidence>
<proteinExistence type="predicted"/>
<keyword evidence="2" id="KW-0472">Membrane</keyword>
<feature type="compositionally biased region" description="Polar residues" evidence="1">
    <location>
        <begin position="224"/>
        <end position="239"/>
    </location>
</feature>
<sequence length="369" mass="37150">MDRPVKQRLWGAAVLIALAVIFLPMLVKGPAPDSGVSDVPLDSPKAPDATVKTQELPLDVPGAVGKAGATGMPAAQADPAIQATAAAANAPVAAATPAANYSKPSPAMAAGDYAVNFGSYGSSADADRVVQALTGIQLHGYSEKVSVGGRDAWRVRVGPFPTREAAEIARVRAGQLNAPVKAQVIALDAGAATTPVPAAPVSTSPAAAASHPVADGKPIESQPRVPTSAETKPKATTQPKPEKAVAAKPTKPQPTEPATEDAAQPAAAKQDQPTHDQPKPEPKPADKPAASGTGFAVQLGAFANAADATALRDKARAAGFSATTDTVNTDKGVLTRVRLGPVVGRDAAESLKARAQAKLGVGGIIRPSP</sequence>
<dbReference type="GO" id="GO:0042834">
    <property type="term" value="F:peptidoglycan binding"/>
    <property type="evidence" value="ECO:0007669"/>
    <property type="project" value="InterPro"/>
</dbReference>
<feature type="compositionally biased region" description="Low complexity" evidence="1">
    <location>
        <begin position="194"/>
        <end position="213"/>
    </location>
</feature>
<dbReference type="PANTHER" id="PTHR38687">
    <property type="entry name" value="CELL DIVISION PROTEIN DEDD-RELATED"/>
    <property type="match status" value="1"/>
</dbReference>
<feature type="compositionally biased region" description="Low complexity" evidence="1">
    <location>
        <begin position="256"/>
        <end position="271"/>
    </location>
</feature>
<organism evidence="4 5">
    <name type="scientific">Solilutibacter silvestris</name>
    <dbReference type="NCBI Taxonomy" id="1645665"/>
    <lineage>
        <taxon>Bacteria</taxon>
        <taxon>Pseudomonadati</taxon>
        <taxon>Pseudomonadota</taxon>
        <taxon>Gammaproteobacteria</taxon>
        <taxon>Lysobacterales</taxon>
        <taxon>Lysobacteraceae</taxon>
        <taxon>Solilutibacter</taxon>
    </lineage>
</organism>
<protein>
    <submittedName>
        <fullName evidence="4">Sporulation related domain-containing protein</fullName>
    </submittedName>
</protein>
<dbReference type="InterPro" id="IPR036680">
    <property type="entry name" value="SPOR-like_sf"/>
</dbReference>
<dbReference type="EMBL" id="NPZB01000001">
    <property type="protein sequence ID" value="PNS09600.1"/>
    <property type="molecule type" value="Genomic_DNA"/>
</dbReference>
<dbReference type="SUPFAM" id="SSF110997">
    <property type="entry name" value="Sporulation related repeat"/>
    <property type="match status" value="2"/>
</dbReference>
<gene>
    <name evidence="4" type="ORF">Lysil_1229</name>
</gene>
<dbReference type="InterPro" id="IPR007730">
    <property type="entry name" value="SPOR-like_dom"/>
</dbReference>
<evidence type="ECO:0000256" key="1">
    <source>
        <dbReference type="SAM" id="MobiDB-lite"/>
    </source>
</evidence>
<dbReference type="GO" id="GO:0032153">
    <property type="term" value="C:cell division site"/>
    <property type="evidence" value="ECO:0007669"/>
    <property type="project" value="TreeGrafter"/>
</dbReference>
<dbReference type="Proteomes" id="UP000236220">
    <property type="component" value="Unassembled WGS sequence"/>
</dbReference>
<dbReference type="OrthoDB" id="7069135at2"/>
<feature type="domain" description="SPOR" evidence="3">
    <location>
        <begin position="107"/>
        <end position="187"/>
    </location>
</feature>
<feature type="domain" description="SPOR" evidence="3">
    <location>
        <begin position="289"/>
        <end position="368"/>
    </location>
</feature>
<feature type="region of interest" description="Disordered" evidence="1">
    <location>
        <begin position="194"/>
        <end position="293"/>
    </location>
</feature>
<comment type="caution">
    <text evidence="4">The sequence shown here is derived from an EMBL/GenBank/DDBJ whole genome shotgun (WGS) entry which is preliminary data.</text>
</comment>
<dbReference type="AlphaFoldDB" id="A0A2K1Q3H0"/>
<dbReference type="PANTHER" id="PTHR38687:SF1">
    <property type="entry name" value="CELL DIVISION PROTEIN DEDD"/>
    <property type="match status" value="1"/>
</dbReference>
<dbReference type="Pfam" id="PF05036">
    <property type="entry name" value="SPOR"/>
    <property type="match status" value="2"/>
</dbReference>
<feature type="transmembrane region" description="Helical" evidence="2">
    <location>
        <begin position="9"/>
        <end position="27"/>
    </location>
</feature>
<reference evidence="4 5" key="1">
    <citation type="submission" date="2017-08" db="EMBL/GenBank/DDBJ databases">
        <title>Lysobacter sylvestris genome.</title>
        <authorList>
            <person name="Zhang D.-C."/>
            <person name="Albuquerque L."/>
            <person name="Franca L."/>
            <person name="Froufe H.J.C."/>
            <person name="Barroso C."/>
            <person name="Egas C."/>
            <person name="Da Costa M."/>
            <person name="Margesin R."/>
        </authorList>
    </citation>
    <scope>NUCLEOTIDE SEQUENCE [LARGE SCALE GENOMIC DNA]</scope>
    <source>
        <strain evidence="4 5">AM20-91</strain>
    </source>
</reference>
<name>A0A2K1Q3H0_9GAMM</name>
<keyword evidence="5" id="KW-1185">Reference proteome</keyword>